<dbReference type="InterPro" id="IPR021886">
    <property type="entry name" value="MgsA_C"/>
</dbReference>
<keyword evidence="2" id="KW-0547">Nucleotide-binding</keyword>
<dbReference type="SMART" id="SM00382">
    <property type="entry name" value="AAA"/>
    <property type="match status" value="1"/>
</dbReference>
<dbReference type="InterPro" id="IPR003959">
    <property type="entry name" value="ATPase_AAA_core"/>
</dbReference>
<dbReference type="CDD" id="cd00009">
    <property type="entry name" value="AAA"/>
    <property type="match status" value="1"/>
</dbReference>
<dbReference type="Gene3D" id="1.20.272.10">
    <property type="match status" value="1"/>
</dbReference>
<name>A0ABW4JB83_9BACL</name>
<protein>
    <submittedName>
        <fullName evidence="5">Replication-associated recombination protein A</fullName>
    </submittedName>
</protein>
<dbReference type="InterPro" id="IPR051314">
    <property type="entry name" value="AAA_ATPase_RarA/MGS1/WRNIP1"/>
</dbReference>
<dbReference type="CDD" id="cd18139">
    <property type="entry name" value="HLD_clamp_RarA"/>
    <property type="match status" value="1"/>
</dbReference>
<dbReference type="RefSeq" id="WP_377940705.1">
    <property type="nucleotide sequence ID" value="NZ_JBHUCX010000004.1"/>
</dbReference>
<evidence type="ECO:0000256" key="2">
    <source>
        <dbReference type="ARBA" id="ARBA00022741"/>
    </source>
</evidence>
<evidence type="ECO:0000313" key="5">
    <source>
        <dbReference type="EMBL" id="MFD1673339.1"/>
    </source>
</evidence>
<comment type="caution">
    <text evidence="5">The sequence shown here is derived from an EMBL/GenBank/DDBJ whole genome shotgun (WGS) entry which is preliminary data.</text>
</comment>
<organism evidence="5 6">
    <name type="scientific">Alicyclobacillus fodiniaquatilis</name>
    <dbReference type="NCBI Taxonomy" id="1661150"/>
    <lineage>
        <taxon>Bacteria</taxon>
        <taxon>Bacillati</taxon>
        <taxon>Bacillota</taxon>
        <taxon>Bacilli</taxon>
        <taxon>Bacillales</taxon>
        <taxon>Alicyclobacillaceae</taxon>
        <taxon>Alicyclobacillus</taxon>
    </lineage>
</organism>
<keyword evidence="6" id="KW-1185">Reference proteome</keyword>
<dbReference type="InterPro" id="IPR008921">
    <property type="entry name" value="DNA_pol3_clamp-load_cplx_C"/>
</dbReference>
<evidence type="ECO:0000313" key="6">
    <source>
        <dbReference type="Proteomes" id="UP001597079"/>
    </source>
</evidence>
<dbReference type="Pfam" id="PF12002">
    <property type="entry name" value="MgsA_C"/>
    <property type="match status" value="1"/>
</dbReference>
<dbReference type="InterPro" id="IPR027417">
    <property type="entry name" value="P-loop_NTPase"/>
</dbReference>
<keyword evidence="3" id="KW-0067">ATP-binding</keyword>
<dbReference type="PANTHER" id="PTHR13779:SF7">
    <property type="entry name" value="ATPASE WRNIP1"/>
    <property type="match status" value="1"/>
</dbReference>
<dbReference type="Gene3D" id="1.10.3710.10">
    <property type="entry name" value="DNA polymerase III clamp loader subunits, C-terminal domain"/>
    <property type="match status" value="1"/>
</dbReference>
<accession>A0ABW4JB83</accession>
<dbReference type="PANTHER" id="PTHR13779">
    <property type="entry name" value="WERNER HELICASE-INTERACTING PROTEIN 1 FAMILY MEMBER"/>
    <property type="match status" value="1"/>
</dbReference>
<proteinExistence type="inferred from homology"/>
<dbReference type="SUPFAM" id="SSF52540">
    <property type="entry name" value="P-loop containing nucleoside triphosphate hydrolases"/>
    <property type="match status" value="1"/>
</dbReference>
<comment type="similarity">
    <text evidence="1">Belongs to the AAA ATPase family. RarA/MGS1/WRNIP1 subfamily.</text>
</comment>
<reference evidence="6" key="1">
    <citation type="journal article" date="2019" name="Int. J. Syst. Evol. Microbiol.">
        <title>The Global Catalogue of Microorganisms (GCM) 10K type strain sequencing project: providing services to taxonomists for standard genome sequencing and annotation.</title>
        <authorList>
            <consortium name="The Broad Institute Genomics Platform"/>
            <consortium name="The Broad Institute Genome Sequencing Center for Infectious Disease"/>
            <person name="Wu L."/>
            <person name="Ma J."/>
        </authorList>
    </citation>
    <scope>NUCLEOTIDE SEQUENCE [LARGE SCALE GENOMIC DNA]</scope>
    <source>
        <strain evidence="6">CGMCC 1.12286</strain>
    </source>
</reference>
<dbReference type="Pfam" id="PF00004">
    <property type="entry name" value="AAA"/>
    <property type="match status" value="1"/>
</dbReference>
<gene>
    <name evidence="5" type="ORF">ACFSB2_01200</name>
</gene>
<dbReference type="SUPFAM" id="SSF48019">
    <property type="entry name" value="post-AAA+ oligomerization domain-like"/>
    <property type="match status" value="1"/>
</dbReference>
<dbReference type="InterPro" id="IPR003593">
    <property type="entry name" value="AAA+_ATPase"/>
</dbReference>
<dbReference type="Gene3D" id="1.10.8.60">
    <property type="match status" value="1"/>
</dbReference>
<dbReference type="InterPro" id="IPR032423">
    <property type="entry name" value="AAA_assoc_2"/>
</dbReference>
<dbReference type="Pfam" id="PF16193">
    <property type="entry name" value="AAA_assoc_2"/>
    <property type="match status" value="1"/>
</dbReference>
<evidence type="ECO:0000256" key="3">
    <source>
        <dbReference type="ARBA" id="ARBA00022840"/>
    </source>
</evidence>
<dbReference type="Gene3D" id="3.40.50.300">
    <property type="entry name" value="P-loop containing nucleotide triphosphate hydrolases"/>
    <property type="match status" value="1"/>
</dbReference>
<feature type="domain" description="AAA+ ATPase" evidence="4">
    <location>
        <begin position="45"/>
        <end position="157"/>
    </location>
</feature>
<dbReference type="EMBL" id="JBHUCX010000004">
    <property type="protein sequence ID" value="MFD1673339.1"/>
    <property type="molecule type" value="Genomic_DNA"/>
</dbReference>
<evidence type="ECO:0000256" key="1">
    <source>
        <dbReference type="ARBA" id="ARBA00008959"/>
    </source>
</evidence>
<sequence>MFLFEAARNEPLAYRMRPRTIDEVIGQKHLLAPGRFIYRMVKANRPVSILLYGPPGTGKTTIAHALANTLQLPFAQLNAVDAGLKDVETIVENAKAYGQTLLFLDEIHRFNKKQQDYLLPFTENGLITLVAATTANPYHDVNPAIRSRCQILELKPLEPEDIAEGIRRALSDADRGLGKYTVQIEEASVAHIAQTCGGDMRKALNALEIAVQSTDEDDDDVIHITYEIAVECLQKRSFSSDKDGDGHYDLLSAFHKSLRGSDVDAALHYLSRLMESGDLIGLTRRLLCVADEDIGLAFPAATSHVVAAIESAERLGFPEAALPLGKIVMELCLLPKSNSVTAAIGAAQSDLHSKHLGDIPLHLKDAHYASAKKLGRGVDYQYPHDYPEGWVDQQYLPDALKGAQYFFPKEIGQEKQFADRYRWIRQKRSK</sequence>
<dbReference type="Proteomes" id="UP001597079">
    <property type="component" value="Unassembled WGS sequence"/>
</dbReference>
<evidence type="ECO:0000259" key="4">
    <source>
        <dbReference type="SMART" id="SM00382"/>
    </source>
</evidence>